<dbReference type="EMBL" id="ADHJ01000011">
    <property type="protein sequence ID" value="EFU42930.1"/>
    <property type="molecule type" value="Genomic_DNA"/>
</dbReference>
<evidence type="ECO:0000256" key="1">
    <source>
        <dbReference type="SAM" id="MobiDB-lite"/>
    </source>
</evidence>
<protein>
    <submittedName>
        <fullName evidence="3">Uncharacterized protein</fullName>
    </submittedName>
</protein>
<dbReference type="RefSeq" id="WP_006208039.1">
    <property type="nucleotide sequence ID" value="NZ_ADHJ01000011.1"/>
</dbReference>
<organism evidence="3 4">
    <name type="scientific">Paenibacillus vortex V453</name>
    <dbReference type="NCBI Taxonomy" id="715225"/>
    <lineage>
        <taxon>Bacteria</taxon>
        <taxon>Bacillati</taxon>
        <taxon>Bacillota</taxon>
        <taxon>Bacilli</taxon>
        <taxon>Bacillales</taxon>
        <taxon>Paenibacillaceae</taxon>
        <taxon>Paenibacillus</taxon>
    </lineage>
</organism>
<evidence type="ECO:0000313" key="3">
    <source>
        <dbReference type="EMBL" id="EFU42930.1"/>
    </source>
</evidence>
<reference evidence="3 4" key="1">
    <citation type="journal article" date="2010" name="BMC Genomics">
        <title>Genome sequence of the pattern forming Paenibacillus vortex bacterium reveals potential for thriving in complex environments.</title>
        <authorList>
            <person name="Sirota-Madi A."/>
            <person name="Olender T."/>
            <person name="Helman Y."/>
            <person name="Ingham C."/>
            <person name="Brainis I."/>
            <person name="Roth D."/>
            <person name="Hagi E."/>
            <person name="Brodsky L."/>
            <person name="Leshkowitz D."/>
            <person name="Galatenko V."/>
            <person name="Nikolaev V."/>
            <person name="Mugasimangalam R.C."/>
            <person name="Bransburg-Zabary S."/>
            <person name="Gutnick D.L."/>
            <person name="Lancet D."/>
            <person name="Ben-Jacob E."/>
        </authorList>
    </citation>
    <scope>NUCLEOTIDE SEQUENCE [LARGE SCALE GENOMIC DNA]</scope>
    <source>
        <strain evidence="3 4">V453</strain>
    </source>
</reference>
<name>A0A2R9T080_9BACL</name>
<evidence type="ECO:0000313" key="4">
    <source>
        <dbReference type="Proteomes" id="UP000003094"/>
    </source>
</evidence>
<keyword evidence="4" id="KW-1185">Reference proteome</keyword>
<feature type="signal peptide" evidence="2">
    <location>
        <begin position="1"/>
        <end position="29"/>
    </location>
</feature>
<dbReference type="InterPro" id="IPR008979">
    <property type="entry name" value="Galactose-bd-like_sf"/>
</dbReference>
<accession>A0A2R9T080</accession>
<dbReference type="Proteomes" id="UP000003094">
    <property type="component" value="Unassembled WGS sequence"/>
</dbReference>
<gene>
    <name evidence="3" type="ORF">PVOR_05745</name>
</gene>
<feature type="region of interest" description="Disordered" evidence="1">
    <location>
        <begin position="192"/>
        <end position="217"/>
    </location>
</feature>
<comment type="caution">
    <text evidence="3">The sequence shown here is derived from an EMBL/GenBank/DDBJ whole genome shotgun (WGS) entry which is preliminary data.</text>
</comment>
<dbReference type="SUPFAM" id="SSF49785">
    <property type="entry name" value="Galactose-binding domain-like"/>
    <property type="match status" value="1"/>
</dbReference>
<proteinExistence type="predicted"/>
<dbReference type="KEGG" id="pvo:PVOR_05745"/>
<feature type="chain" id="PRO_5015356755" evidence="2">
    <location>
        <begin position="30"/>
        <end position="292"/>
    </location>
</feature>
<evidence type="ECO:0000256" key="2">
    <source>
        <dbReference type="SAM" id="SignalP"/>
    </source>
</evidence>
<dbReference type="Gene3D" id="2.60.120.260">
    <property type="entry name" value="Galactose-binding domain-like"/>
    <property type="match status" value="1"/>
</dbReference>
<feature type="compositionally biased region" description="Pro residues" evidence="1">
    <location>
        <begin position="195"/>
        <end position="214"/>
    </location>
</feature>
<dbReference type="AlphaFoldDB" id="A0A2R9T080"/>
<sequence>MSTFIKRGTLFLTAILLFTTVFLSSNTFAATTQDQYSDNLIPKMTSHTAPSGIASASQEYGPMYAAWKAFNRSTSQSYEDTWEPPIPTGWLAYEFASPQVISKYTIKNITPRLSSDMNRAPKDWTFEGWNEQTQAWDILDTRTSEMNWIGGEKREYTFNNVTPYKKYRLNVKANNGGIYVSIDELEMMSKITEPTEPPTEPTEPPTEPTEPPTEPDSNRALLEITLLNGAIKEFDLSMSEVNVFINWYEAKASGSGSISFAIDKHGNNKGPFKSRKDYIIFDKIINFEVSEY</sequence>
<keyword evidence="2" id="KW-0732">Signal</keyword>